<dbReference type="PROSITE" id="PS51186">
    <property type="entry name" value="GNAT"/>
    <property type="match status" value="1"/>
</dbReference>
<dbReference type="Proteomes" id="UP000004892">
    <property type="component" value="Unassembled WGS sequence"/>
</dbReference>
<evidence type="ECO:0000259" key="1">
    <source>
        <dbReference type="PROSITE" id="PS51186"/>
    </source>
</evidence>
<dbReference type="GeneID" id="98069037"/>
<dbReference type="AlphaFoldDB" id="H1DGS8"/>
<dbReference type="Pfam" id="PF13302">
    <property type="entry name" value="Acetyltransf_3"/>
    <property type="match status" value="1"/>
</dbReference>
<dbReference type="InterPro" id="IPR000182">
    <property type="entry name" value="GNAT_dom"/>
</dbReference>
<evidence type="ECO:0000313" key="2">
    <source>
        <dbReference type="EMBL" id="EHP47611.1"/>
    </source>
</evidence>
<keyword evidence="3" id="KW-1185">Reference proteome</keyword>
<comment type="caution">
    <text evidence="2">The sequence shown here is derived from an EMBL/GenBank/DDBJ whole genome shotgun (WGS) entry which is preliminary data.</text>
</comment>
<reference evidence="2 3" key="1">
    <citation type="submission" date="2012-01" db="EMBL/GenBank/DDBJ databases">
        <title>The Genome Sequence of Odoribacter laneus YIT 12061.</title>
        <authorList>
            <consortium name="The Broad Institute Genome Sequencing Platform"/>
            <person name="Earl A."/>
            <person name="Ward D."/>
            <person name="Feldgarden M."/>
            <person name="Gevers D."/>
            <person name="Morotomi M."/>
            <person name="Young S.K."/>
            <person name="Zeng Q."/>
            <person name="Gargeya S."/>
            <person name="Fitzgerald M."/>
            <person name="Haas B."/>
            <person name="Abouelleil A."/>
            <person name="Alvarado L."/>
            <person name="Arachchi H.M."/>
            <person name="Berlin A."/>
            <person name="Chapman S.B."/>
            <person name="Gearin G."/>
            <person name="Goldberg J."/>
            <person name="Griggs A."/>
            <person name="Gujja S."/>
            <person name="Hansen M."/>
            <person name="Heiman D."/>
            <person name="Howarth C."/>
            <person name="Larimer J."/>
            <person name="Lui A."/>
            <person name="MacDonald P.J.P."/>
            <person name="McCowen C."/>
            <person name="Montmayeur A."/>
            <person name="Murphy C."/>
            <person name="Neiman D."/>
            <person name="Pearson M."/>
            <person name="Priest M."/>
            <person name="Roberts A."/>
            <person name="Saif S."/>
            <person name="Shea T."/>
            <person name="Sisk P."/>
            <person name="Stolte C."/>
            <person name="Sykes S."/>
            <person name="Wortman J."/>
            <person name="Nusbaum C."/>
            <person name="Birren B."/>
        </authorList>
    </citation>
    <scope>NUCLEOTIDE SEQUENCE [LARGE SCALE GENOMIC DNA]</scope>
    <source>
        <strain evidence="2 3">YIT 12061</strain>
    </source>
</reference>
<accession>H1DGS8</accession>
<dbReference type="InterPro" id="IPR016181">
    <property type="entry name" value="Acyl_CoA_acyltransferase"/>
</dbReference>
<dbReference type="GO" id="GO:0016747">
    <property type="term" value="F:acyltransferase activity, transferring groups other than amino-acyl groups"/>
    <property type="evidence" value="ECO:0007669"/>
    <property type="project" value="InterPro"/>
</dbReference>
<dbReference type="RefSeq" id="WP_009136612.1">
    <property type="nucleotide sequence ID" value="NZ_JH594596.1"/>
</dbReference>
<organism evidence="2 3">
    <name type="scientific">Odoribacter laneus YIT 12061</name>
    <dbReference type="NCBI Taxonomy" id="742817"/>
    <lineage>
        <taxon>Bacteria</taxon>
        <taxon>Pseudomonadati</taxon>
        <taxon>Bacteroidota</taxon>
        <taxon>Bacteroidia</taxon>
        <taxon>Bacteroidales</taxon>
        <taxon>Odoribacteraceae</taxon>
        <taxon>Odoribacter</taxon>
    </lineage>
</organism>
<name>H1DGS8_9BACT</name>
<dbReference type="SUPFAM" id="SSF55729">
    <property type="entry name" value="Acyl-CoA N-acyltransferases (Nat)"/>
    <property type="match status" value="1"/>
</dbReference>
<dbReference type="eggNOG" id="COG1670">
    <property type="taxonomic scope" value="Bacteria"/>
</dbReference>
<dbReference type="HOGENOM" id="CLU_013985_3_2_10"/>
<protein>
    <recommendedName>
        <fullName evidence="1">N-acetyltransferase domain-containing protein</fullName>
    </recommendedName>
</protein>
<dbReference type="PANTHER" id="PTHR43415">
    <property type="entry name" value="SPERMIDINE N(1)-ACETYLTRANSFERASE"/>
    <property type="match status" value="1"/>
</dbReference>
<evidence type="ECO:0000313" key="3">
    <source>
        <dbReference type="Proteomes" id="UP000004892"/>
    </source>
</evidence>
<dbReference type="CDD" id="cd04301">
    <property type="entry name" value="NAT_SF"/>
    <property type="match status" value="1"/>
</dbReference>
<dbReference type="Gene3D" id="3.40.630.30">
    <property type="match status" value="1"/>
</dbReference>
<sequence>MINDENILIRALEPEDLEYLYKWENNMDLWDVSDTLTPFSHFALKKYIENAHRDIYETKQLRLMIANREDNEPLGLIDIYDFDPYHQRAGLGIMIHNTENRRQGYAQSAIKLILDYCFETLGLHQVYSSVPQCNIASLKLFESLGFTQTGYRKEWLKRGNEWEDVIYFQLLASSWNREETTNS</sequence>
<dbReference type="STRING" id="742817.HMPREF9449_01464"/>
<gene>
    <name evidence="2" type="ORF">HMPREF9449_01464</name>
</gene>
<dbReference type="EMBL" id="ADMC01000022">
    <property type="protein sequence ID" value="EHP47611.1"/>
    <property type="molecule type" value="Genomic_DNA"/>
</dbReference>
<dbReference type="PANTHER" id="PTHR43415:SF3">
    <property type="entry name" value="GNAT-FAMILY ACETYLTRANSFERASE"/>
    <property type="match status" value="1"/>
</dbReference>
<proteinExistence type="predicted"/>
<dbReference type="PATRIC" id="fig|742817.3.peg.1554"/>
<feature type="domain" description="N-acetyltransferase" evidence="1">
    <location>
        <begin position="7"/>
        <end position="172"/>
    </location>
</feature>